<dbReference type="Gene3D" id="2.60.120.200">
    <property type="match status" value="1"/>
</dbReference>
<dbReference type="Pfam" id="PF13385">
    <property type="entry name" value="Laminin_G_3"/>
    <property type="match status" value="1"/>
</dbReference>
<name>A0ABP8HKS5_9BACT</name>
<accession>A0ABP8HKS5</accession>
<evidence type="ECO:0008006" key="3">
    <source>
        <dbReference type="Google" id="ProtNLM"/>
    </source>
</evidence>
<comment type="caution">
    <text evidence="1">The sequence shown here is derived from an EMBL/GenBank/DDBJ whole genome shotgun (WGS) entry which is preliminary data.</text>
</comment>
<dbReference type="SUPFAM" id="SSF49899">
    <property type="entry name" value="Concanavalin A-like lectins/glucanases"/>
    <property type="match status" value="1"/>
</dbReference>
<keyword evidence="2" id="KW-1185">Reference proteome</keyword>
<dbReference type="InterPro" id="IPR013320">
    <property type="entry name" value="ConA-like_dom_sf"/>
</dbReference>
<dbReference type="Proteomes" id="UP001501725">
    <property type="component" value="Unassembled WGS sequence"/>
</dbReference>
<organism evidence="1 2">
    <name type="scientific">Flaviaesturariibacter amylovorans</name>
    <dbReference type="NCBI Taxonomy" id="1084520"/>
    <lineage>
        <taxon>Bacteria</taxon>
        <taxon>Pseudomonadati</taxon>
        <taxon>Bacteroidota</taxon>
        <taxon>Chitinophagia</taxon>
        <taxon>Chitinophagales</taxon>
        <taxon>Chitinophagaceae</taxon>
        <taxon>Flaviaestuariibacter</taxon>
    </lineage>
</organism>
<evidence type="ECO:0000313" key="1">
    <source>
        <dbReference type="EMBL" id="GAA4340673.1"/>
    </source>
</evidence>
<dbReference type="EMBL" id="BAABGY010000014">
    <property type="protein sequence ID" value="GAA4340673.1"/>
    <property type="molecule type" value="Genomic_DNA"/>
</dbReference>
<evidence type="ECO:0000313" key="2">
    <source>
        <dbReference type="Proteomes" id="UP001501725"/>
    </source>
</evidence>
<sequence length="63" mass="7456">MPNNPSAMYTPNLNFGVCNTAPMYFGIWWAQDRRAFNGRLDNIRIYNRALRDDEIRHINLNNL</sequence>
<protein>
    <recommendedName>
        <fullName evidence="3">LamG domain-containing protein</fullName>
    </recommendedName>
</protein>
<gene>
    <name evidence="1" type="ORF">GCM10023184_38520</name>
</gene>
<proteinExistence type="predicted"/>
<reference evidence="2" key="1">
    <citation type="journal article" date="2019" name="Int. J. Syst. Evol. Microbiol.">
        <title>The Global Catalogue of Microorganisms (GCM) 10K type strain sequencing project: providing services to taxonomists for standard genome sequencing and annotation.</title>
        <authorList>
            <consortium name="The Broad Institute Genomics Platform"/>
            <consortium name="The Broad Institute Genome Sequencing Center for Infectious Disease"/>
            <person name="Wu L."/>
            <person name="Ma J."/>
        </authorList>
    </citation>
    <scope>NUCLEOTIDE SEQUENCE [LARGE SCALE GENOMIC DNA]</scope>
    <source>
        <strain evidence="2">JCM 17919</strain>
    </source>
</reference>